<dbReference type="SUPFAM" id="SSF51735">
    <property type="entry name" value="NAD(P)-binding Rossmann-fold domains"/>
    <property type="match status" value="1"/>
</dbReference>
<dbReference type="InterPro" id="IPR036291">
    <property type="entry name" value="NAD(P)-bd_dom_sf"/>
</dbReference>
<evidence type="ECO:0000313" key="3">
    <source>
        <dbReference type="Proteomes" id="UP000312512"/>
    </source>
</evidence>
<gene>
    <name evidence="2" type="ORF">FH608_035740</name>
</gene>
<dbReference type="RefSeq" id="WP_139634805.1">
    <property type="nucleotide sequence ID" value="NZ_VDLX02000016.1"/>
</dbReference>
<evidence type="ECO:0000259" key="1">
    <source>
        <dbReference type="Pfam" id="PF01370"/>
    </source>
</evidence>
<dbReference type="Pfam" id="PF01370">
    <property type="entry name" value="Epimerase"/>
    <property type="match status" value="1"/>
</dbReference>
<proteinExistence type="predicted"/>
<accession>A0A5C4VVP3</accession>
<keyword evidence="3" id="KW-1185">Reference proteome</keyword>
<dbReference type="InterPro" id="IPR051783">
    <property type="entry name" value="NAD(P)-dependent_oxidoreduct"/>
</dbReference>
<feature type="domain" description="NAD-dependent epimerase/dehydratase" evidence="1">
    <location>
        <begin position="3"/>
        <end position="227"/>
    </location>
</feature>
<sequence>MRIFVAGATGAVGRFLVPLLVDAGHEVTGMARTEEAGDRLRARGAAAVRGDVFDADRVREAIADAAPDVVMHQLTALSKGTPADNGQMRRVGTRILVDAAKQAGVTRIIAQSVAWAYEPGDTPAGEGTPLDVTAPPPRANLVGGITALEEAAAELPEHVVLRYGILYGPGTWYAPGGLVAERLAGRALDERATALVGPLSADDAVNSFVHVEDAAGAAVAALDWPSGVVNIVDDEPAPAREWLPVLADVLGAPAPVTGSGRAGWERGASNARARDSLGWRPAYPTWRTGFAATKES</sequence>
<dbReference type="PANTHER" id="PTHR48079">
    <property type="entry name" value="PROTEIN YEEZ"/>
    <property type="match status" value="1"/>
</dbReference>
<dbReference type="OrthoDB" id="9787292at2"/>
<organism evidence="2 3">
    <name type="scientific">Nonomuraea phyllanthi</name>
    <dbReference type="NCBI Taxonomy" id="2219224"/>
    <lineage>
        <taxon>Bacteria</taxon>
        <taxon>Bacillati</taxon>
        <taxon>Actinomycetota</taxon>
        <taxon>Actinomycetes</taxon>
        <taxon>Streptosporangiales</taxon>
        <taxon>Streptosporangiaceae</taxon>
        <taxon>Nonomuraea</taxon>
    </lineage>
</organism>
<dbReference type="GO" id="GO:0005737">
    <property type="term" value="C:cytoplasm"/>
    <property type="evidence" value="ECO:0007669"/>
    <property type="project" value="TreeGrafter"/>
</dbReference>
<comment type="caution">
    <text evidence="2">The sequence shown here is derived from an EMBL/GenBank/DDBJ whole genome shotgun (WGS) entry which is preliminary data.</text>
</comment>
<evidence type="ECO:0000313" key="2">
    <source>
        <dbReference type="EMBL" id="KAB8190326.1"/>
    </source>
</evidence>
<dbReference type="PANTHER" id="PTHR48079:SF6">
    <property type="entry name" value="NAD(P)-BINDING DOMAIN-CONTAINING PROTEIN-RELATED"/>
    <property type="match status" value="1"/>
</dbReference>
<reference evidence="2 3" key="1">
    <citation type="submission" date="2019-10" db="EMBL/GenBank/DDBJ databases">
        <title>Nonomuraea sp. nov., isolated from Phyllanthus amarus.</title>
        <authorList>
            <person name="Klykleung N."/>
            <person name="Tanasupawat S."/>
        </authorList>
    </citation>
    <scope>NUCLEOTIDE SEQUENCE [LARGE SCALE GENOMIC DNA]</scope>
    <source>
        <strain evidence="2 3">PA1-10</strain>
    </source>
</reference>
<dbReference type="Proteomes" id="UP000312512">
    <property type="component" value="Unassembled WGS sequence"/>
</dbReference>
<dbReference type="AlphaFoldDB" id="A0A5C4VVP3"/>
<dbReference type="InterPro" id="IPR001509">
    <property type="entry name" value="Epimerase_deHydtase"/>
</dbReference>
<dbReference type="Gene3D" id="3.40.50.720">
    <property type="entry name" value="NAD(P)-binding Rossmann-like Domain"/>
    <property type="match status" value="1"/>
</dbReference>
<dbReference type="EMBL" id="VDLX02000016">
    <property type="protein sequence ID" value="KAB8190326.1"/>
    <property type="molecule type" value="Genomic_DNA"/>
</dbReference>
<protein>
    <submittedName>
        <fullName evidence="2">NAD-dependent epimerase/dehydratase family protein</fullName>
    </submittedName>
</protein>
<dbReference type="GO" id="GO:0004029">
    <property type="term" value="F:aldehyde dehydrogenase (NAD+) activity"/>
    <property type="evidence" value="ECO:0007669"/>
    <property type="project" value="TreeGrafter"/>
</dbReference>
<name>A0A5C4VVP3_9ACTN</name>